<evidence type="ECO:0000313" key="2">
    <source>
        <dbReference type="Proteomes" id="UP001558632"/>
    </source>
</evidence>
<sequence>MDFERSVVLLVQKQFPSAAFEVTTLLGMKITNHNSSRWLRSFCEPGSSIAVVCGRDIYVIHRLVVKQQNSDALSRRACRHCGVGDSCYCCEYTSPSIKL</sequence>
<keyword evidence="2" id="KW-1185">Reference proteome</keyword>
<name>A0ABR3KB83_TRISP</name>
<gene>
    <name evidence="1" type="ORF">TSPI_01718</name>
</gene>
<evidence type="ECO:0000313" key="1">
    <source>
        <dbReference type="EMBL" id="KAL1232316.1"/>
    </source>
</evidence>
<dbReference type="Proteomes" id="UP001558632">
    <property type="component" value="Unassembled WGS sequence"/>
</dbReference>
<comment type="caution">
    <text evidence="1">The sequence shown here is derived from an EMBL/GenBank/DDBJ whole genome shotgun (WGS) entry which is preliminary data.</text>
</comment>
<proteinExistence type="predicted"/>
<organism evidence="1 2">
    <name type="scientific">Trichinella spiralis</name>
    <name type="common">Trichina worm</name>
    <dbReference type="NCBI Taxonomy" id="6334"/>
    <lineage>
        <taxon>Eukaryota</taxon>
        <taxon>Metazoa</taxon>
        <taxon>Ecdysozoa</taxon>
        <taxon>Nematoda</taxon>
        <taxon>Enoplea</taxon>
        <taxon>Dorylaimia</taxon>
        <taxon>Trichinellida</taxon>
        <taxon>Trichinellidae</taxon>
        <taxon>Trichinella</taxon>
    </lineage>
</organism>
<reference evidence="1 2" key="1">
    <citation type="submission" date="2024-07" db="EMBL/GenBank/DDBJ databases">
        <title>Enhanced genomic and transcriptomic resources for Trichinella pseudospiralis and T. spiralis underpin the discovery of pronounced molecular differences between stages and species.</title>
        <authorList>
            <person name="Pasi K.K."/>
            <person name="La Rosa G."/>
            <person name="Gomez-Morales M.A."/>
            <person name="Tosini F."/>
            <person name="Sumanam S."/>
            <person name="Young N.D."/>
            <person name="Chang B.C."/>
            <person name="Robin G.B."/>
        </authorList>
    </citation>
    <scope>NUCLEOTIDE SEQUENCE [LARGE SCALE GENOMIC DNA]</scope>
    <source>
        <strain evidence="1">ISS534</strain>
    </source>
</reference>
<protein>
    <submittedName>
        <fullName evidence="1">Histone-lysine N-methyltransferase set9</fullName>
    </submittedName>
</protein>
<dbReference type="EMBL" id="JBEUSY010000451">
    <property type="protein sequence ID" value="KAL1232316.1"/>
    <property type="molecule type" value="Genomic_DNA"/>
</dbReference>
<accession>A0ABR3KB83</accession>